<evidence type="ECO:0000256" key="4">
    <source>
        <dbReference type="ARBA" id="ARBA00023157"/>
    </source>
</evidence>
<dbReference type="GO" id="GO:0015035">
    <property type="term" value="F:protein-disulfide reductase activity"/>
    <property type="evidence" value="ECO:0007669"/>
    <property type="project" value="UniProtKB-UniRule"/>
</dbReference>
<keyword evidence="2" id="KW-0813">Transport</keyword>
<feature type="site" description="Contributes to redox potential value" evidence="8">
    <location>
        <position position="32"/>
    </location>
</feature>
<dbReference type="PROSITE" id="PS00194">
    <property type="entry name" value="THIOREDOXIN_1"/>
    <property type="match status" value="1"/>
</dbReference>
<dbReference type="GO" id="GO:0005829">
    <property type="term" value="C:cytosol"/>
    <property type="evidence" value="ECO:0007669"/>
    <property type="project" value="TreeGrafter"/>
</dbReference>
<evidence type="ECO:0000256" key="7">
    <source>
        <dbReference type="PIRNR" id="PIRNR000077"/>
    </source>
</evidence>
<evidence type="ECO:0000313" key="12">
    <source>
        <dbReference type="Proteomes" id="UP000501003"/>
    </source>
</evidence>
<dbReference type="EMBL" id="CP054056">
    <property type="protein sequence ID" value="QKJ25894.1"/>
    <property type="molecule type" value="Genomic_DNA"/>
</dbReference>
<dbReference type="InterPro" id="IPR005746">
    <property type="entry name" value="Thioredoxin"/>
</dbReference>
<dbReference type="RefSeq" id="WP_173494190.1">
    <property type="nucleotide sequence ID" value="NZ_CP054056.1"/>
</dbReference>
<name>A0A7D4UDR0_9MICO</name>
<dbReference type="NCBIfam" id="TIGR01068">
    <property type="entry name" value="thioredoxin"/>
    <property type="match status" value="1"/>
</dbReference>
<feature type="disulfide bond" description="Redox-active" evidence="9">
    <location>
        <begin position="31"/>
        <end position="34"/>
    </location>
</feature>
<feature type="active site" description="Nucleophile" evidence="8">
    <location>
        <position position="31"/>
    </location>
</feature>
<protein>
    <recommendedName>
        <fullName evidence="6 7">Thioredoxin</fullName>
    </recommendedName>
</protein>
<sequence>MKPVDATTASFEQEVLKSDKPVIVDFWAEWCGPCRMIAPVLEEMAAEYHDKLKIVKVNVDLEGQLAMDYKVTGIPLLGVFHNGQMVKQLVGARPKAAIVAELSEYLA</sequence>
<feature type="domain" description="Thioredoxin" evidence="10">
    <location>
        <begin position="1"/>
        <end position="107"/>
    </location>
</feature>
<feature type="site" description="Contributes to redox potential value" evidence="8">
    <location>
        <position position="33"/>
    </location>
</feature>
<dbReference type="KEGG" id="aqg:HRU87_07050"/>
<dbReference type="PANTHER" id="PTHR45663:SF11">
    <property type="entry name" value="GEO12009P1"/>
    <property type="match status" value="1"/>
</dbReference>
<evidence type="ECO:0000256" key="8">
    <source>
        <dbReference type="PIRSR" id="PIRSR000077-1"/>
    </source>
</evidence>
<organism evidence="11 12">
    <name type="scientific">Aquiluna borgnonia</name>
    <dbReference type="NCBI Taxonomy" id="2499157"/>
    <lineage>
        <taxon>Bacteria</taxon>
        <taxon>Bacillati</taxon>
        <taxon>Actinomycetota</taxon>
        <taxon>Actinomycetes</taxon>
        <taxon>Micrococcales</taxon>
        <taxon>Microbacteriaceae</taxon>
        <taxon>Luna cluster</taxon>
        <taxon>Luna-1 subcluster</taxon>
        <taxon>Aquiluna</taxon>
    </lineage>
</organism>
<dbReference type="CDD" id="cd02947">
    <property type="entry name" value="TRX_family"/>
    <property type="match status" value="1"/>
</dbReference>
<dbReference type="SUPFAM" id="SSF52833">
    <property type="entry name" value="Thioredoxin-like"/>
    <property type="match status" value="1"/>
</dbReference>
<dbReference type="AlphaFoldDB" id="A0A7D4UDR0"/>
<evidence type="ECO:0000256" key="9">
    <source>
        <dbReference type="PIRSR" id="PIRSR000077-4"/>
    </source>
</evidence>
<comment type="similarity">
    <text evidence="1 7">Belongs to the thioredoxin family.</text>
</comment>
<evidence type="ECO:0000313" key="11">
    <source>
        <dbReference type="EMBL" id="QKJ25894.1"/>
    </source>
</evidence>
<accession>A0A7D4UDR0</accession>
<gene>
    <name evidence="11" type="primary">trxA</name>
    <name evidence="11" type="ORF">HRU87_07050</name>
</gene>
<dbReference type="Gene3D" id="3.40.30.10">
    <property type="entry name" value="Glutaredoxin"/>
    <property type="match status" value="1"/>
</dbReference>
<evidence type="ECO:0000256" key="1">
    <source>
        <dbReference type="ARBA" id="ARBA00008987"/>
    </source>
</evidence>
<dbReference type="InterPro" id="IPR036249">
    <property type="entry name" value="Thioredoxin-like_sf"/>
</dbReference>
<evidence type="ECO:0000256" key="6">
    <source>
        <dbReference type="NCBIfam" id="TIGR01068"/>
    </source>
</evidence>
<keyword evidence="3" id="KW-0249">Electron transport</keyword>
<dbReference type="PIRSF" id="PIRSF000077">
    <property type="entry name" value="Thioredoxin"/>
    <property type="match status" value="1"/>
</dbReference>
<feature type="site" description="Deprotonates C-terminal active site Cys" evidence="8">
    <location>
        <position position="25"/>
    </location>
</feature>
<dbReference type="InterPro" id="IPR017937">
    <property type="entry name" value="Thioredoxin_CS"/>
</dbReference>
<keyword evidence="5 9" id="KW-0676">Redox-active center</keyword>
<evidence type="ECO:0000256" key="3">
    <source>
        <dbReference type="ARBA" id="ARBA00022982"/>
    </source>
</evidence>
<dbReference type="InterPro" id="IPR013766">
    <property type="entry name" value="Thioredoxin_domain"/>
</dbReference>
<reference evidence="11 12" key="1">
    <citation type="submission" date="2020-05" db="EMBL/GenBank/DDBJ databases">
        <title>Aquirufa sp. strain 15G-AUS-rot a new Aquirufa species.</title>
        <authorList>
            <person name="Pitt A."/>
            <person name="Hahn M.W."/>
        </authorList>
    </citation>
    <scope>NUCLEOTIDE SEQUENCE [LARGE SCALE GENOMIC DNA]</scope>
    <source>
        <strain evidence="11 12">15G-AUS-rot</strain>
    </source>
</reference>
<dbReference type="Proteomes" id="UP000501003">
    <property type="component" value="Chromosome"/>
</dbReference>
<dbReference type="GO" id="GO:0045454">
    <property type="term" value="P:cell redox homeostasis"/>
    <property type="evidence" value="ECO:0007669"/>
    <property type="project" value="TreeGrafter"/>
</dbReference>
<keyword evidence="12" id="KW-1185">Reference proteome</keyword>
<keyword evidence="4 9" id="KW-1015">Disulfide bond</keyword>
<dbReference type="PRINTS" id="PR00421">
    <property type="entry name" value="THIOREDOXIN"/>
</dbReference>
<dbReference type="PROSITE" id="PS51352">
    <property type="entry name" value="THIOREDOXIN_2"/>
    <property type="match status" value="1"/>
</dbReference>
<proteinExistence type="inferred from homology"/>
<evidence type="ECO:0000259" key="10">
    <source>
        <dbReference type="PROSITE" id="PS51352"/>
    </source>
</evidence>
<evidence type="ECO:0000256" key="5">
    <source>
        <dbReference type="ARBA" id="ARBA00023284"/>
    </source>
</evidence>
<dbReference type="FunFam" id="3.40.30.10:FF:000001">
    <property type="entry name" value="Thioredoxin"/>
    <property type="match status" value="1"/>
</dbReference>
<dbReference type="PANTHER" id="PTHR45663">
    <property type="entry name" value="GEO12009P1"/>
    <property type="match status" value="1"/>
</dbReference>
<evidence type="ECO:0000256" key="2">
    <source>
        <dbReference type="ARBA" id="ARBA00022448"/>
    </source>
</evidence>
<feature type="active site" description="Nucleophile" evidence="8">
    <location>
        <position position="34"/>
    </location>
</feature>
<dbReference type="Pfam" id="PF00085">
    <property type="entry name" value="Thioredoxin"/>
    <property type="match status" value="1"/>
</dbReference>